<proteinExistence type="predicted"/>
<evidence type="ECO:0000313" key="1">
    <source>
        <dbReference type="EMBL" id="MPN21784.1"/>
    </source>
</evidence>
<organism evidence="1">
    <name type="scientific">bioreactor metagenome</name>
    <dbReference type="NCBI Taxonomy" id="1076179"/>
    <lineage>
        <taxon>unclassified sequences</taxon>
        <taxon>metagenomes</taxon>
        <taxon>ecological metagenomes</taxon>
    </lineage>
</organism>
<dbReference type="EMBL" id="VSSQ01069841">
    <property type="protein sequence ID" value="MPN21784.1"/>
    <property type="molecule type" value="Genomic_DNA"/>
</dbReference>
<protein>
    <submittedName>
        <fullName evidence="1">Uncharacterized protein</fullName>
    </submittedName>
</protein>
<dbReference type="AlphaFoldDB" id="A0A645GCP9"/>
<name>A0A645GCP9_9ZZZZ</name>
<comment type="caution">
    <text evidence="1">The sequence shown here is derived from an EMBL/GenBank/DDBJ whole genome shotgun (WGS) entry which is preliminary data.</text>
</comment>
<reference evidence="1" key="1">
    <citation type="submission" date="2019-08" db="EMBL/GenBank/DDBJ databases">
        <authorList>
            <person name="Kucharzyk K."/>
            <person name="Murdoch R.W."/>
            <person name="Higgins S."/>
            <person name="Loffler F."/>
        </authorList>
    </citation>
    <scope>NUCLEOTIDE SEQUENCE</scope>
</reference>
<sequence length="82" mass="8556">MTAAKRVFKAVGTGQVAGQGQDRGYLEAAGLGVVCMKCVLQCLPLCCAISHQHPQAAQGGLLLLSQAGARDNPLPHAVRQFQ</sequence>
<gene>
    <name evidence="1" type="ORF">SDC9_169164</name>
</gene>
<accession>A0A645GCP9</accession>